<keyword evidence="2" id="KW-1185">Reference proteome</keyword>
<accession>A0A284VS58</accession>
<gene>
    <name evidence="1" type="ORF">MNV_590047</name>
</gene>
<dbReference type="PANTHER" id="PTHR12526:SF622">
    <property type="entry name" value="GLYCOSYLTRANSFERASE (GROUP I)"/>
    <property type="match status" value="1"/>
</dbReference>
<evidence type="ECO:0000313" key="2">
    <source>
        <dbReference type="Proteomes" id="UP000218615"/>
    </source>
</evidence>
<dbReference type="RefSeq" id="WP_096206722.1">
    <property type="nucleotide sequence ID" value="NZ_FZMP01000206.1"/>
</dbReference>
<dbReference type="OrthoDB" id="132546at2157"/>
<dbReference type="Proteomes" id="UP000218615">
    <property type="component" value="Unassembled WGS sequence"/>
</dbReference>
<organism evidence="1 2">
    <name type="scientific">Candidatus Methanoperedens nitratireducens</name>
    <dbReference type="NCBI Taxonomy" id="1392998"/>
    <lineage>
        <taxon>Archaea</taxon>
        <taxon>Methanobacteriati</taxon>
        <taxon>Methanobacteriota</taxon>
        <taxon>Stenosarchaea group</taxon>
        <taxon>Methanomicrobia</taxon>
        <taxon>Methanosarcinales</taxon>
        <taxon>ANME-2 cluster</taxon>
        <taxon>Candidatus Methanoperedentaceae</taxon>
        <taxon>Candidatus Methanoperedens</taxon>
    </lineage>
</organism>
<protein>
    <recommendedName>
        <fullName evidence="3">Glycosyltransferase</fullName>
    </recommendedName>
</protein>
<proteinExistence type="predicted"/>
<evidence type="ECO:0008006" key="3">
    <source>
        <dbReference type="Google" id="ProtNLM"/>
    </source>
</evidence>
<dbReference type="EMBL" id="FZMP01000206">
    <property type="protein sequence ID" value="SNQ62114.1"/>
    <property type="molecule type" value="Genomic_DNA"/>
</dbReference>
<dbReference type="SUPFAM" id="SSF53756">
    <property type="entry name" value="UDP-Glycosyltransferase/glycogen phosphorylase"/>
    <property type="match status" value="1"/>
</dbReference>
<reference evidence="2" key="1">
    <citation type="submission" date="2017-06" db="EMBL/GenBank/DDBJ databases">
        <authorList>
            <person name="Cremers G."/>
        </authorList>
    </citation>
    <scope>NUCLEOTIDE SEQUENCE [LARGE SCALE GENOMIC DNA]</scope>
</reference>
<dbReference type="Gene3D" id="3.40.50.2000">
    <property type="entry name" value="Glycogen Phosphorylase B"/>
    <property type="match status" value="2"/>
</dbReference>
<dbReference type="PANTHER" id="PTHR12526">
    <property type="entry name" value="GLYCOSYLTRANSFERASE"/>
    <property type="match status" value="1"/>
</dbReference>
<evidence type="ECO:0000313" key="1">
    <source>
        <dbReference type="EMBL" id="SNQ62114.1"/>
    </source>
</evidence>
<sequence>MKKQYNIIIIYSRSQESGGALRASYIAEYLSKRGHNVRFIKPLRRLPFQLDFPVSLIYYLLKTIFMDCDFIIVVKPYPNTCIPAIFKKLQNKKIILDIDDLDYAYREGVLMHAGRFLQEPFPRFFDAITVHNDNLRDFLIKEWNIPERKIHSLPQGIDLELLDGKNIDRDLRKKLGLEGRHIITFTAHLDVSTDMKPILEAIKIVREKIENCTLLVAGRGPYQKSFERLAKDMGLESNVIFTGPFEIELLPSYIALGDTCIVYYEDRMVNHFRTSMKLREYLAMEKPVACNDIGDLRQFKEYTYQSKTDVRDFADKIVEALTCKSNRPAEGYNYVIKNFSWEKIIENFETDTLDPLLNTT</sequence>
<dbReference type="Pfam" id="PF13692">
    <property type="entry name" value="Glyco_trans_1_4"/>
    <property type="match status" value="1"/>
</dbReference>
<dbReference type="AlphaFoldDB" id="A0A284VS58"/>
<name>A0A284VS58_9EURY</name>